<keyword evidence="2" id="KW-1185">Reference proteome</keyword>
<dbReference type="PATRIC" id="fig|1122247.3.peg.1868"/>
<gene>
    <name evidence="1" type="ORF">C731_1938</name>
</gene>
<reference evidence="1 2" key="1">
    <citation type="journal article" date="2012" name="J. Bacteriol.">
        <title>Genome sequence of Mycobacterium hassiacum DSM 44199, a rare source of heat-stable mycobacterial proteins.</title>
        <authorList>
            <person name="Tiago I."/>
            <person name="Maranha A."/>
            <person name="Mendes V."/>
            <person name="Alarico S."/>
            <person name="Moynihan P.J."/>
            <person name="Clarke A.J."/>
            <person name="Macedo-Ribeiro S."/>
            <person name="Pereira P.J."/>
            <person name="Empadinhas N."/>
        </authorList>
    </citation>
    <scope>NUCLEOTIDE SEQUENCE [LARGE SCALE GENOMIC DNA]</scope>
    <source>
        <strain evidence="2">DSM 44199 / CIP 105218 / JCM 12690 / 3849</strain>
    </source>
</reference>
<name>K5B8P4_MYCHD</name>
<evidence type="ECO:0000313" key="2">
    <source>
        <dbReference type="Proteomes" id="UP000006265"/>
    </source>
</evidence>
<proteinExistence type="predicted"/>
<dbReference type="Pfam" id="PF21848">
    <property type="entry name" value="DUF6907"/>
    <property type="match status" value="1"/>
</dbReference>
<protein>
    <submittedName>
        <fullName evidence="1">Uncharacterized protein</fullName>
    </submittedName>
</protein>
<dbReference type="EMBL" id="AMRA01000047">
    <property type="protein sequence ID" value="EKF24053.1"/>
    <property type="molecule type" value="Genomic_DNA"/>
</dbReference>
<dbReference type="InterPro" id="IPR054202">
    <property type="entry name" value="DUF6907"/>
</dbReference>
<evidence type="ECO:0000313" key="1">
    <source>
        <dbReference type="EMBL" id="EKF24053.1"/>
    </source>
</evidence>
<dbReference type="RefSeq" id="WP_005626959.1">
    <property type="nucleotide sequence ID" value="NZ_AMRA01000047.1"/>
</dbReference>
<accession>K5B8P4</accession>
<dbReference type="Proteomes" id="UP000006265">
    <property type="component" value="Unassembled WGS sequence"/>
</dbReference>
<sequence>MPTTTLPDGAQYVTGDADDGHRVAFTADLCHGAPIVRASCTLTPSGAIADDPAEEAPAVHVVVDAPLTAAAARGLAAAIIAAAEQAEQWQHQAADDAWADPAWQVNSDYCARCNTIGQHATSQHPA</sequence>
<comment type="caution">
    <text evidence="1">The sequence shown here is derived from an EMBL/GenBank/DDBJ whole genome shotgun (WGS) entry which is preliminary data.</text>
</comment>
<dbReference type="AlphaFoldDB" id="K5B8P4"/>
<organism evidence="1 2">
    <name type="scientific">Mycolicibacterium hassiacum (strain DSM 44199 / CIP 105218 / JCM 12690 / 3849)</name>
    <name type="common">Mycobacterium hassiacum</name>
    <dbReference type="NCBI Taxonomy" id="1122247"/>
    <lineage>
        <taxon>Bacteria</taxon>
        <taxon>Bacillati</taxon>
        <taxon>Actinomycetota</taxon>
        <taxon>Actinomycetes</taxon>
        <taxon>Mycobacteriales</taxon>
        <taxon>Mycobacteriaceae</taxon>
        <taxon>Mycolicibacterium</taxon>
    </lineage>
</organism>